<sequence>MTVISVRYKSMMRTETYMQYLEREFKRMWRDMQSPLTCGKHILFVLCNLIMMILPVDDASQREHFPQISATCFQGKS</sequence>
<gene>
    <name evidence="1" type="ORF">IEQ34_019684</name>
</gene>
<dbReference type="AlphaFoldDB" id="A0AAV7FRX6"/>
<accession>A0AAV7FRX6</accession>
<dbReference type="Proteomes" id="UP000775213">
    <property type="component" value="Unassembled WGS sequence"/>
</dbReference>
<keyword evidence="2" id="KW-1185">Reference proteome</keyword>
<reference evidence="1 2" key="1">
    <citation type="journal article" date="2021" name="Hortic Res">
        <title>Chromosome-scale assembly of the Dendrobium chrysotoxum genome enhances the understanding of orchid evolution.</title>
        <authorList>
            <person name="Zhang Y."/>
            <person name="Zhang G.Q."/>
            <person name="Zhang D."/>
            <person name="Liu X.D."/>
            <person name="Xu X.Y."/>
            <person name="Sun W.H."/>
            <person name="Yu X."/>
            <person name="Zhu X."/>
            <person name="Wang Z.W."/>
            <person name="Zhao X."/>
            <person name="Zhong W.Y."/>
            <person name="Chen H."/>
            <person name="Yin W.L."/>
            <person name="Huang T."/>
            <person name="Niu S.C."/>
            <person name="Liu Z.J."/>
        </authorList>
    </citation>
    <scope>NUCLEOTIDE SEQUENCE [LARGE SCALE GENOMIC DNA]</scope>
    <source>
        <strain evidence="1">Lindl</strain>
    </source>
</reference>
<comment type="caution">
    <text evidence="1">The sequence shown here is derived from an EMBL/GenBank/DDBJ whole genome shotgun (WGS) entry which is preliminary data.</text>
</comment>
<dbReference type="EMBL" id="JAGFBR010000017">
    <property type="protein sequence ID" value="KAH0452385.1"/>
    <property type="molecule type" value="Genomic_DNA"/>
</dbReference>
<evidence type="ECO:0000313" key="1">
    <source>
        <dbReference type="EMBL" id="KAH0452385.1"/>
    </source>
</evidence>
<organism evidence="1 2">
    <name type="scientific">Dendrobium chrysotoxum</name>
    <name type="common">Orchid</name>
    <dbReference type="NCBI Taxonomy" id="161865"/>
    <lineage>
        <taxon>Eukaryota</taxon>
        <taxon>Viridiplantae</taxon>
        <taxon>Streptophyta</taxon>
        <taxon>Embryophyta</taxon>
        <taxon>Tracheophyta</taxon>
        <taxon>Spermatophyta</taxon>
        <taxon>Magnoliopsida</taxon>
        <taxon>Liliopsida</taxon>
        <taxon>Asparagales</taxon>
        <taxon>Orchidaceae</taxon>
        <taxon>Epidendroideae</taxon>
        <taxon>Malaxideae</taxon>
        <taxon>Dendrobiinae</taxon>
        <taxon>Dendrobium</taxon>
    </lineage>
</organism>
<proteinExistence type="predicted"/>
<protein>
    <submittedName>
        <fullName evidence="1">Uncharacterized protein</fullName>
    </submittedName>
</protein>
<name>A0AAV7FRX6_DENCH</name>
<evidence type="ECO:0000313" key="2">
    <source>
        <dbReference type="Proteomes" id="UP000775213"/>
    </source>
</evidence>